<dbReference type="PANTHER" id="PTHR18444">
    <property type="entry name" value="UPF0538 FAMILY MEMBER"/>
    <property type="match status" value="1"/>
</dbReference>
<dbReference type="InterPro" id="IPR018794">
    <property type="entry name" value="UPF0538"/>
</dbReference>
<organism evidence="2 3">
    <name type="scientific">Cronartium quercuum f. sp. fusiforme G11</name>
    <dbReference type="NCBI Taxonomy" id="708437"/>
    <lineage>
        <taxon>Eukaryota</taxon>
        <taxon>Fungi</taxon>
        <taxon>Dikarya</taxon>
        <taxon>Basidiomycota</taxon>
        <taxon>Pucciniomycotina</taxon>
        <taxon>Pucciniomycetes</taxon>
        <taxon>Pucciniales</taxon>
        <taxon>Coleosporiaceae</taxon>
        <taxon>Cronartium</taxon>
    </lineage>
</organism>
<evidence type="ECO:0000256" key="1">
    <source>
        <dbReference type="ARBA" id="ARBA00007176"/>
    </source>
</evidence>
<protein>
    <recommendedName>
        <fullName evidence="4">Cytoplasmic protein</fullName>
    </recommendedName>
</protein>
<sequence>MDPLTNTTRPLSDATLTVRIIKSFKFRTCKNLVLPHLNLETMTVEELLQTCRQHIATQPGWKPYQNVSLDTFKLYTKAHGAKTTNLIINLDHDDWILEDKSAKLKDVGLEHESEVSLFNRTDYEDFKLNPEQSW</sequence>
<gene>
    <name evidence="2" type="ORF">CROQUDRAFT_663992</name>
</gene>
<comment type="similarity">
    <text evidence="1">Belongs to the UPF0538 family.</text>
</comment>
<accession>A0A9P6T782</accession>
<name>A0A9P6T782_9BASI</name>
<dbReference type="AlphaFoldDB" id="A0A9P6T782"/>
<evidence type="ECO:0000313" key="3">
    <source>
        <dbReference type="Proteomes" id="UP000886653"/>
    </source>
</evidence>
<dbReference type="EMBL" id="MU167391">
    <property type="protein sequence ID" value="KAG0141325.1"/>
    <property type="molecule type" value="Genomic_DNA"/>
</dbReference>
<dbReference type="PANTHER" id="PTHR18444:SF9">
    <property type="entry name" value="UPF0538 PROTEIN C2ORF76"/>
    <property type="match status" value="1"/>
</dbReference>
<proteinExistence type="inferred from homology"/>
<evidence type="ECO:0000313" key="2">
    <source>
        <dbReference type="EMBL" id="KAG0141325.1"/>
    </source>
</evidence>
<dbReference type="Pfam" id="PF10209">
    <property type="entry name" value="DUF2340"/>
    <property type="match status" value="1"/>
</dbReference>
<dbReference type="Proteomes" id="UP000886653">
    <property type="component" value="Unassembled WGS sequence"/>
</dbReference>
<comment type="caution">
    <text evidence="2">The sequence shown here is derived from an EMBL/GenBank/DDBJ whole genome shotgun (WGS) entry which is preliminary data.</text>
</comment>
<evidence type="ECO:0008006" key="4">
    <source>
        <dbReference type="Google" id="ProtNLM"/>
    </source>
</evidence>
<keyword evidence="3" id="KW-1185">Reference proteome</keyword>
<dbReference type="OrthoDB" id="937at2759"/>
<reference evidence="2" key="1">
    <citation type="submission" date="2013-11" db="EMBL/GenBank/DDBJ databases">
        <title>Genome sequence of the fusiform rust pathogen reveals effectors for host alternation and coevolution with pine.</title>
        <authorList>
            <consortium name="DOE Joint Genome Institute"/>
            <person name="Smith K."/>
            <person name="Pendleton A."/>
            <person name="Kubisiak T."/>
            <person name="Anderson C."/>
            <person name="Salamov A."/>
            <person name="Aerts A."/>
            <person name="Riley R."/>
            <person name="Clum A."/>
            <person name="Lindquist E."/>
            <person name="Ence D."/>
            <person name="Campbell M."/>
            <person name="Kronenberg Z."/>
            <person name="Feau N."/>
            <person name="Dhillon B."/>
            <person name="Hamelin R."/>
            <person name="Burleigh J."/>
            <person name="Smith J."/>
            <person name="Yandell M."/>
            <person name="Nelson C."/>
            <person name="Grigoriev I."/>
            <person name="Davis J."/>
        </authorList>
    </citation>
    <scope>NUCLEOTIDE SEQUENCE</scope>
    <source>
        <strain evidence="2">G11</strain>
    </source>
</reference>